<reference evidence="1" key="2">
    <citation type="journal article" date="2015" name="Data Brief">
        <title>Shoot transcriptome of the giant reed, Arundo donax.</title>
        <authorList>
            <person name="Barrero R.A."/>
            <person name="Guerrero F.D."/>
            <person name="Moolhuijzen P."/>
            <person name="Goolsby J.A."/>
            <person name="Tidwell J."/>
            <person name="Bellgard S.E."/>
            <person name="Bellgard M.I."/>
        </authorList>
    </citation>
    <scope>NUCLEOTIDE SEQUENCE</scope>
    <source>
        <tissue evidence="1">Shoot tissue taken approximately 20 cm above the soil surface</tissue>
    </source>
</reference>
<protein>
    <submittedName>
        <fullName evidence="1">Uncharacterized protein</fullName>
    </submittedName>
</protein>
<accession>A0A0A9GU29</accession>
<evidence type="ECO:0000313" key="1">
    <source>
        <dbReference type="EMBL" id="JAE28047.1"/>
    </source>
</evidence>
<dbReference type="EMBL" id="GBRH01169849">
    <property type="protein sequence ID" value="JAE28047.1"/>
    <property type="molecule type" value="Transcribed_RNA"/>
</dbReference>
<organism evidence="1">
    <name type="scientific">Arundo donax</name>
    <name type="common">Giant reed</name>
    <name type="synonym">Donax arundinaceus</name>
    <dbReference type="NCBI Taxonomy" id="35708"/>
    <lineage>
        <taxon>Eukaryota</taxon>
        <taxon>Viridiplantae</taxon>
        <taxon>Streptophyta</taxon>
        <taxon>Embryophyta</taxon>
        <taxon>Tracheophyta</taxon>
        <taxon>Spermatophyta</taxon>
        <taxon>Magnoliopsida</taxon>
        <taxon>Liliopsida</taxon>
        <taxon>Poales</taxon>
        <taxon>Poaceae</taxon>
        <taxon>PACMAD clade</taxon>
        <taxon>Arundinoideae</taxon>
        <taxon>Arundineae</taxon>
        <taxon>Arundo</taxon>
    </lineage>
</organism>
<proteinExistence type="predicted"/>
<name>A0A0A9GU29_ARUDO</name>
<dbReference type="AlphaFoldDB" id="A0A0A9GU29"/>
<sequence length="24" mass="2744">MRLERAAIGPVWNSLCLWILEDSA</sequence>
<reference evidence="1" key="1">
    <citation type="submission" date="2014-09" db="EMBL/GenBank/DDBJ databases">
        <authorList>
            <person name="Magalhaes I.L.F."/>
            <person name="Oliveira U."/>
            <person name="Santos F.R."/>
            <person name="Vidigal T.H.D.A."/>
            <person name="Brescovit A.D."/>
            <person name="Santos A.J."/>
        </authorList>
    </citation>
    <scope>NUCLEOTIDE SEQUENCE</scope>
    <source>
        <tissue evidence="1">Shoot tissue taken approximately 20 cm above the soil surface</tissue>
    </source>
</reference>